<feature type="transmembrane region" description="Helical" evidence="1">
    <location>
        <begin position="29"/>
        <end position="51"/>
    </location>
</feature>
<evidence type="ECO:0000256" key="1">
    <source>
        <dbReference type="SAM" id="Phobius"/>
    </source>
</evidence>
<dbReference type="WBParaSite" id="Gr19_v10_g2567.t1">
    <property type="protein sequence ID" value="Gr19_v10_g2567.t1"/>
    <property type="gene ID" value="Gr19_v10_g2567"/>
</dbReference>
<keyword evidence="1" id="KW-1133">Transmembrane helix</keyword>
<proteinExistence type="predicted"/>
<keyword evidence="2" id="KW-1185">Reference proteome</keyword>
<evidence type="ECO:0000313" key="3">
    <source>
        <dbReference type="WBParaSite" id="Gr19_v10_g2567.t1"/>
    </source>
</evidence>
<name>A0A914HP03_GLORO</name>
<accession>A0A914HP03</accession>
<dbReference type="Proteomes" id="UP000887572">
    <property type="component" value="Unplaced"/>
</dbReference>
<reference evidence="3" key="1">
    <citation type="submission" date="2022-11" db="UniProtKB">
        <authorList>
            <consortium name="WormBaseParasite"/>
        </authorList>
    </citation>
    <scope>IDENTIFICATION</scope>
</reference>
<protein>
    <submittedName>
        <fullName evidence="3">Serpentine receptor class gamma</fullName>
    </submittedName>
</protein>
<keyword evidence="1" id="KW-0812">Transmembrane</keyword>
<dbReference type="AlphaFoldDB" id="A0A914HP03"/>
<feature type="transmembrane region" description="Helical" evidence="1">
    <location>
        <begin position="76"/>
        <end position="94"/>
    </location>
</feature>
<sequence length="120" mass="14172">MATLFAYKLRHSSQIQSYQRSKNENKMTIYTVATFFGQFITAIFMIFVYMLSNKYLVWHHFGKERHSLANFNQSPWVNDLTTVVIPAWLLLWASTKMREIVVKKNQNYVPLRAPCCCARK</sequence>
<organism evidence="2 3">
    <name type="scientific">Globodera rostochiensis</name>
    <name type="common">Golden nematode worm</name>
    <name type="synonym">Heterodera rostochiensis</name>
    <dbReference type="NCBI Taxonomy" id="31243"/>
    <lineage>
        <taxon>Eukaryota</taxon>
        <taxon>Metazoa</taxon>
        <taxon>Ecdysozoa</taxon>
        <taxon>Nematoda</taxon>
        <taxon>Chromadorea</taxon>
        <taxon>Rhabditida</taxon>
        <taxon>Tylenchina</taxon>
        <taxon>Tylenchomorpha</taxon>
        <taxon>Tylenchoidea</taxon>
        <taxon>Heteroderidae</taxon>
        <taxon>Heteroderinae</taxon>
        <taxon>Globodera</taxon>
    </lineage>
</organism>
<evidence type="ECO:0000313" key="2">
    <source>
        <dbReference type="Proteomes" id="UP000887572"/>
    </source>
</evidence>
<keyword evidence="1" id="KW-0472">Membrane</keyword>